<dbReference type="GO" id="GO:0003729">
    <property type="term" value="F:mRNA binding"/>
    <property type="evidence" value="ECO:0007669"/>
    <property type="project" value="TreeGrafter"/>
</dbReference>
<evidence type="ECO:0000256" key="2">
    <source>
        <dbReference type="ARBA" id="ARBA00022540"/>
    </source>
</evidence>
<evidence type="ECO:0000313" key="7">
    <source>
        <dbReference type="Proteomes" id="UP000054560"/>
    </source>
</evidence>
<feature type="domain" description="Translation initiation factor IF2/IF5" evidence="5">
    <location>
        <begin position="179"/>
        <end position="288"/>
    </location>
</feature>
<evidence type="ECO:0000256" key="3">
    <source>
        <dbReference type="ARBA" id="ARBA00022917"/>
    </source>
</evidence>
<feature type="region of interest" description="Disordered" evidence="4">
    <location>
        <begin position="67"/>
        <end position="102"/>
    </location>
</feature>
<dbReference type="SUPFAM" id="SSF100966">
    <property type="entry name" value="Translation initiation factor 2 beta, aIF2beta, N-terminal domain"/>
    <property type="match status" value="1"/>
</dbReference>
<dbReference type="SMART" id="SM00653">
    <property type="entry name" value="eIF2B_5"/>
    <property type="match status" value="1"/>
</dbReference>
<dbReference type="GeneID" id="25903250"/>
<dbReference type="Proteomes" id="UP000054560">
    <property type="component" value="Unassembled WGS sequence"/>
</dbReference>
<dbReference type="InterPro" id="IPR002735">
    <property type="entry name" value="Transl_init_fac_IF2/IF5_dom"/>
</dbReference>
<evidence type="ECO:0000256" key="1">
    <source>
        <dbReference type="ARBA" id="ARBA00010397"/>
    </source>
</evidence>
<evidence type="ECO:0000313" key="6">
    <source>
        <dbReference type="EMBL" id="KNC85053.1"/>
    </source>
</evidence>
<dbReference type="Pfam" id="PF01873">
    <property type="entry name" value="eIF-5_eIF-2B"/>
    <property type="match status" value="1"/>
</dbReference>
<name>A0A0L0G9X4_9EUKA</name>
<sequence length="312" mass="34593">MADDTPADFFDLSTTKKKKKKKTLPNFDADTAGNTTAEGVLEGAAEAVTNAVEEVAAAVGDIDLSFGGKKKRKKKTAPADFGDFDAPKKQAEPVAEETEEVEGADLELTKKKKKKKKKDLAFLDEDEGGDALLEDDADDTKEKSIWAQDCEREYAYEDLLARVYQTMKQRNPDSAAGERKRVTVRPPQIVRIGTKRTGFVNFVEICKQVHRLPDHVMAYALSELGTTGSIDGDSKLVIKGRFQQKQIENVLRSYIREYVSCHTCRSPDTILTKDNRLFFLQCESCGAQCSVATIHSGFQAITTKRAKIRAAQ</sequence>
<dbReference type="PANTHER" id="PTHR23001">
    <property type="entry name" value="EUKARYOTIC TRANSLATION INITIATION FACTOR"/>
    <property type="match status" value="1"/>
</dbReference>
<dbReference type="PANTHER" id="PTHR23001:SF3">
    <property type="entry name" value="EUKARYOTIC TRANSLATION INITIATION FACTOR 2 SUBUNIT 2"/>
    <property type="match status" value="1"/>
</dbReference>
<keyword evidence="7" id="KW-1185">Reference proteome</keyword>
<dbReference type="RefSeq" id="XP_014158955.1">
    <property type="nucleotide sequence ID" value="XM_014303480.1"/>
</dbReference>
<dbReference type="SUPFAM" id="SSF75689">
    <property type="entry name" value="Zinc-binding domain of translation initiation factor 2 beta"/>
    <property type="match status" value="1"/>
</dbReference>
<protein>
    <recommendedName>
        <fullName evidence="5">Translation initiation factor IF2/IF5 domain-containing protein</fullName>
    </recommendedName>
</protein>
<dbReference type="InterPro" id="IPR016190">
    <property type="entry name" value="Transl_init_fac_IF2/IF5_Zn-bd"/>
</dbReference>
<dbReference type="GO" id="GO:0005850">
    <property type="term" value="C:eukaryotic translation initiation factor 2 complex"/>
    <property type="evidence" value="ECO:0007669"/>
    <property type="project" value="TreeGrafter"/>
</dbReference>
<proteinExistence type="inferred from homology"/>
<dbReference type="FunFam" id="3.30.30.170:FF:000001">
    <property type="entry name" value="Eukaryotic translation initiation factor 2 subunit"/>
    <property type="match status" value="1"/>
</dbReference>
<dbReference type="eggNOG" id="KOG2768">
    <property type="taxonomic scope" value="Eukaryota"/>
</dbReference>
<comment type="similarity">
    <text evidence="1">Belongs to the eIF-2-beta/eIF-5 family.</text>
</comment>
<dbReference type="EMBL" id="KQ241723">
    <property type="protein sequence ID" value="KNC85053.1"/>
    <property type="molecule type" value="Genomic_DNA"/>
</dbReference>
<keyword evidence="3" id="KW-0648">Protein biosynthesis</keyword>
<reference evidence="6 7" key="1">
    <citation type="submission" date="2011-02" db="EMBL/GenBank/DDBJ databases">
        <title>The Genome Sequence of Sphaeroforma arctica JP610.</title>
        <authorList>
            <consortium name="The Broad Institute Genome Sequencing Platform"/>
            <person name="Russ C."/>
            <person name="Cuomo C."/>
            <person name="Young S.K."/>
            <person name="Zeng Q."/>
            <person name="Gargeya S."/>
            <person name="Alvarado L."/>
            <person name="Berlin A."/>
            <person name="Chapman S.B."/>
            <person name="Chen Z."/>
            <person name="Freedman E."/>
            <person name="Gellesch M."/>
            <person name="Goldberg J."/>
            <person name="Griggs A."/>
            <person name="Gujja S."/>
            <person name="Heilman E."/>
            <person name="Heiman D."/>
            <person name="Howarth C."/>
            <person name="Mehta T."/>
            <person name="Neiman D."/>
            <person name="Pearson M."/>
            <person name="Roberts A."/>
            <person name="Saif S."/>
            <person name="Shea T."/>
            <person name="Shenoy N."/>
            <person name="Sisk P."/>
            <person name="Stolte C."/>
            <person name="Sykes S."/>
            <person name="White J."/>
            <person name="Yandava C."/>
            <person name="Burger G."/>
            <person name="Gray M.W."/>
            <person name="Holland P.W.H."/>
            <person name="King N."/>
            <person name="Lang F.B.F."/>
            <person name="Roger A.J."/>
            <person name="Ruiz-Trillo I."/>
            <person name="Haas B."/>
            <person name="Nusbaum C."/>
            <person name="Birren B."/>
        </authorList>
    </citation>
    <scope>NUCLEOTIDE SEQUENCE [LARGE SCALE GENOMIC DNA]</scope>
    <source>
        <strain evidence="6 7">JP610</strain>
    </source>
</reference>
<organism evidence="6 7">
    <name type="scientific">Sphaeroforma arctica JP610</name>
    <dbReference type="NCBI Taxonomy" id="667725"/>
    <lineage>
        <taxon>Eukaryota</taxon>
        <taxon>Ichthyosporea</taxon>
        <taxon>Ichthyophonida</taxon>
        <taxon>Sphaeroforma</taxon>
    </lineage>
</organism>
<dbReference type="AlphaFoldDB" id="A0A0L0G9X4"/>
<evidence type="ECO:0000259" key="5">
    <source>
        <dbReference type="SMART" id="SM00653"/>
    </source>
</evidence>
<dbReference type="GO" id="GO:0001731">
    <property type="term" value="P:formation of translation preinitiation complex"/>
    <property type="evidence" value="ECO:0007669"/>
    <property type="project" value="TreeGrafter"/>
</dbReference>
<dbReference type="STRING" id="667725.A0A0L0G9X4"/>
<dbReference type="OrthoDB" id="10255414at2759"/>
<dbReference type="GO" id="GO:0031369">
    <property type="term" value="F:translation initiation factor binding"/>
    <property type="evidence" value="ECO:0007669"/>
    <property type="project" value="TreeGrafter"/>
</dbReference>
<gene>
    <name evidence="6" type="ORF">SARC_02746</name>
</gene>
<dbReference type="Gene3D" id="3.30.30.170">
    <property type="match status" value="1"/>
</dbReference>
<evidence type="ECO:0000256" key="4">
    <source>
        <dbReference type="SAM" id="MobiDB-lite"/>
    </source>
</evidence>
<accession>A0A0L0G9X4</accession>
<keyword evidence="2" id="KW-0396">Initiation factor</keyword>
<dbReference type="GO" id="GO:0003743">
    <property type="term" value="F:translation initiation factor activity"/>
    <property type="evidence" value="ECO:0007669"/>
    <property type="project" value="UniProtKB-KW"/>
</dbReference>
<dbReference type="InterPro" id="IPR045196">
    <property type="entry name" value="IF2/IF5"/>
</dbReference>
<dbReference type="InterPro" id="IPR016189">
    <property type="entry name" value="Transl_init_fac_IF2/IF5_N"/>
</dbReference>